<comment type="caution">
    <text evidence="2">The sequence shown here is derived from an EMBL/GenBank/DDBJ whole genome shotgun (WGS) entry which is preliminary data.</text>
</comment>
<evidence type="ECO:0000259" key="1">
    <source>
        <dbReference type="PROSITE" id="PS50921"/>
    </source>
</evidence>
<organism evidence="2 3">
    <name type="scientific">Amycolatopsis thailandensis</name>
    <dbReference type="NCBI Taxonomy" id="589330"/>
    <lineage>
        <taxon>Bacteria</taxon>
        <taxon>Bacillati</taxon>
        <taxon>Actinomycetota</taxon>
        <taxon>Actinomycetes</taxon>
        <taxon>Pseudonocardiales</taxon>
        <taxon>Pseudonocardiaceae</taxon>
        <taxon>Amycolatopsis</taxon>
    </lineage>
</organism>
<dbReference type="Proteomes" id="UP000215223">
    <property type="component" value="Unassembled WGS sequence"/>
</dbReference>
<dbReference type="Gene3D" id="1.10.10.10">
    <property type="entry name" value="Winged helix-like DNA-binding domain superfamily/Winged helix DNA-binding domain"/>
    <property type="match status" value="1"/>
</dbReference>
<accession>A0A229SFZ1</accession>
<dbReference type="SUPFAM" id="SSF52172">
    <property type="entry name" value="CheY-like"/>
    <property type="match status" value="1"/>
</dbReference>
<sequence>MHRPDPSGLIEQAKGMIMLMCTCDAEQAFAALREVSRHTQVTLHDVADVIVASGTRTVLTTVDEDTARRIRREVRLRIFGAFEK</sequence>
<dbReference type="OrthoDB" id="3787288at2"/>
<proteinExistence type="predicted"/>
<keyword evidence="3" id="KW-1185">Reference proteome</keyword>
<protein>
    <submittedName>
        <fullName evidence="2">ANTAR domain-containing protein</fullName>
    </submittedName>
</protein>
<name>A0A229SFZ1_9PSEU</name>
<gene>
    <name evidence="2" type="ORF">CFP71_06995</name>
</gene>
<evidence type="ECO:0000313" key="3">
    <source>
        <dbReference type="Proteomes" id="UP000215223"/>
    </source>
</evidence>
<dbReference type="InterPro" id="IPR005561">
    <property type="entry name" value="ANTAR"/>
</dbReference>
<dbReference type="InterPro" id="IPR036388">
    <property type="entry name" value="WH-like_DNA-bd_sf"/>
</dbReference>
<feature type="domain" description="ANTAR" evidence="1">
    <location>
        <begin position="1"/>
        <end position="51"/>
    </location>
</feature>
<dbReference type="PROSITE" id="PS50921">
    <property type="entry name" value="ANTAR"/>
    <property type="match status" value="1"/>
</dbReference>
<reference evidence="2 3" key="1">
    <citation type="submission" date="2017-07" db="EMBL/GenBank/DDBJ databases">
        <title>Amycolatopsis thailandensis Genome sequencing and assembly.</title>
        <authorList>
            <person name="Kaur N."/>
            <person name="Mayilraj S."/>
        </authorList>
    </citation>
    <scope>NUCLEOTIDE SEQUENCE [LARGE SCALE GENOMIC DNA]</scope>
    <source>
        <strain evidence="2 3">JCM 16380</strain>
    </source>
</reference>
<dbReference type="AlphaFoldDB" id="A0A229SFZ1"/>
<dbReference type="GO" id="GO:0003723">
    <property type="term" value="F:RNA binding"/>
    <property type="evidence" value="ECO:0007669"/>
    <property type="project" value="InterPro"/>
</dbReference>
<dbReference type="SMART" id="SM01012">
    <property type="entry name" value="ANTAR"/>
    <property type="match status" value="1"/>
</dbReference>
<dbReference type="Pfam" id="PF03861">
    <property type="entry name" value="ANTAR"/>
    <property type="match status" value="1"/>
</dbReference>
<dbReference type="InterPro" id="IPR011006">
    <property type="entry name" value="CheY-like_superfamily"/>
</dbReference>
<evidence type="ECO:0000313" key="2">
    <source>
        <dbReference type="EMBL" id="OXM57564.1"/>
    </source>
</evidence>
<dbReference type="EMBL" id="NMQT01000022">
    <property type="protein sequence ID" value="OXM57564.1"/>
    <property type="molecule type" value="Genomic_DNA"/>
</dbReference>